<dbReference type="EMBL" id="JAHUTJ010002258">
    <property type="protein sequence ID" value="MED6265137.1"/>
    <property type="molecule type" value="Genomic_DNA"/>
</dbReference>
<keyword evidence="2" id="KW-1185">Reference proteome</keyword>
<protein>
    <submittedName>
        <fullName evidence="1">Uncharacterized protein</fullName>
    </submittedName>
</protein>
<name>A0ABU7CQC9_9TELE</name>
<comment type="caution">
    <text evidence="1">The sequence shown here is derived from an EMBL/GenBank/DDBJ whole genome shotgun (WGS) entry which is preliminary data.</text>
</comment>
<accession>A0ABU7CQC9</accession>
<evidence type="ECO:0000313" key="2">
    <source>
        <dbReference type="Proteomes" id="UP001352852"/>
    </source>
</evidence>
<sequence>MHFGNLMGKWGMFPDSSGLQVVTMIQLSSDDLITFYHPLKQLVLAANYTLNHRDWTTAVIKESNCQCQHKICRCPVIRAFLQPLSPFHCAPLSLPFQVKTVGY</sequence>
<gene>
    <name evidence="1" type="ORF">CHARACLAT_022324</name>
</gene>
<evidence type="ECO:0000313" key="1">
    <source>
        <dbReference type="EMBL" id="MED6265137.1"/>
    </source>
</evidence>
<reference evidence="1 2" key="1">
    <citation type="submission" date="2021-06" db="EMBL/GenBank/DDBJ databases">
        <authorList>
            <person name="Palmer J.M."/>
        </authorList>
    </citation>
    <scope>NUCLEOTIDE SEQUENCE [LARGE SCALE GENOMIC DNA]</scope>
    <source>
        <strain evidence="1 2">CL_MEX2019</strain>
        <tissue evidence="1">Muscle</tissue>
    </source>
</reference>
<dbReference type="Proteomes" id="UP001352852">
    <property type="component" value="Unassembled WGS sequence"/>
</dbReference>
<organism evidence="1 2">
    <name type="scientific">Characodon lateralis</name>
    <dbReference type="NCBI Taxonomy" id="208331"/>
    <lineage>
        <taxon>Eukaryota</taxon>
        <taxon>Metazoa</taxon>
        <taxon>Chordata</taxon>
        <taxon>Craniata</taxon>
        <taxon>Vertebrata</taxon>
        <taxon>Euteleostomi</taxon>
        <taxon>Actinopterygii</taxon>
        <taxon>Neopterygii</taxon>
        <taxon>Teleostei</taxon>
        <taxon>Neoteleostei</taxon>
        <taxon>Acanthomorphata</taxon>
        <taxon>Ovalentaria</taxon>
        <taxon>Atherinomorphae</taxon>
        <taxon>Cyprinodontiformes</taxon>
        <taxon>Goodeidae</taxon>
        <taxon>Characodon</taxon>
    </lineage>
</organism>
<proteinExistence type="predicted"/>